<dbReference type="InterPro" id="IPR008763">
    <property type="entry name" value="Peptidase_S55"/>
</dbReference>
<proteinExistence type="predicted"/>
<feature type="non-terminal residue" evidence="2">
    <location>
        <position position="361"/>
    </location>
</feature>
<evidence type="ECO:0000313" key="2">
    <source>
        <dbReference type="EMBL" id="CAA9488015.1"/>
    </source>
</evidence>
<accession>A0A6J4S2W5</accession>
<feature type="domain" description="Peptidase S55" evidence="1">
    <location>
        <begin position="1"/>
        <end position="114"/>
    </location>
</feature>
<gene>
    <name evidence="2" type="ORF">AVDCRST_MAG85-1060</name>
</gene>
<sequence>MPLGEVKRGMKCEARSVIQGVDISTFEAEVVDIVSGDTAADSPRILFRFSGPAVDRTGVGPGFSGSPIYCDGRNAGAISESVGEYGGSLALATPIEAILGQPVEPPTGTRPASQTPARAARRLSAPLSMGGLSPRVASVFTRAAAKAKRVLYAAPGRPVASTFPFQQLRPGSAMAAGYASGDITAGAVGTVAYVDDRKVWAFGHPLDSAGRRSLFLQDAYVYTIVNNPVAVEGASTYKLAVPGHNVGILSGDGLSAVAGTLGILPARFPLKVTATDQDTGRTRVITTEIADENALDLPTGTSSLSFVGAGAVAQAAATILGGGAPARQTGEMCARIQFRERKAPLRFCNRYVTRSGASEDG</sequence>
<dbReference type="PROSITE" id="PS51494">
    <property type="entry name" value="SPOIVB"/>
    <property type="match status" value="1"/>
</dbReference>
<name>A0A6J4S2W5_9ACTN</name>
<reference evidence="2" key="1">
    <citation type="submission" date="2020-02" db="EMBL/GenBank/DDBJ databases">
        <authorList>
            <person name="Meier V. D."/>
        </authorList>
    </citation>
    <scope>NUCLEOTIDE SEQUENCE</scope>
    <source>
        <strain evidence="2">AVDCRST_MAG85</strain>
    </source>
</reference>
<evidence type="ECO:0000259" key="1">
    <source>
        <dbReference type="PROSITE" id="PS51494"/>
    </source>
</evidence>
<protein>
    <recommendedName>
        <fullName evidence="1">Peptidase S55 domain-containing protein</fullName>
    </recommendedName>
</protein>
<dbReference type="AlphaFoldDB" id="A0A6J4S2W5"/>
<organism evidence="2">
    <name type="scientific">uncultured Solirubrobacteraceae bacterium</name>
    <dbReference type="NCBI Taxonomy" id="1162706"/>
    <lineage>
        <taxon>Bacteria</taxon>
        <taxon>Bacillati</taxon>
        <taxon>Actinomycetota</taxon>
        <taxon>Thermoleophilia</taxon>
        <taxon>Solirubrobacterales</taxon>
        <taxon>Solirubrobacteraceae</taxon>
        <taxon>environmental samples</taxon>
    </lineage>
</organism>
<dbReference type="EMBL" id="CADCVT010000119">
    <property type="protein sequence ID" value="CAA9488015.1"/>
    <property type="molecule type" value="Genomic_DNA"/>
</dbReference>